<protein>
    <submittedName>
        <fullName evidence="2">Uncharacterized protein</fullName>
    </submittedName>
</protein>
<accession>A0A8H5G3F9</accession>
<evidence type="ECO:0000313" key="3">
    <source>
        <dbReference type="EMBL" id="KAF5364555.1"/>
    </source>
</evidence>
<organism evidence="2 4">
    <name type="scientific">Collybiopsis confluens</name>
    <dbReference type="NCBI Taxonomy" id="2823264"/>
    <lineage>
        <taxon>Eukaryota</taxon>
        <taxon>Fungi</taxon>
        <taxon>Dikarya</taxon>
        <taxon>Basidiomycota</taxon>
        <taxon>Agaricomycotina</taxon>
        <taxon>Agaricomycetes</taxon>
        <taxon>Agaricomycetidae</taxon>
        <taxon>Agaricales</taxon>
        <taxon>Marasmiineae</taxon>
        <taxon>Omphalotaceae</taxon>
        <taxon>Collybiopsis</taxon>
    </lineage>
</organism>
<feature type="transmembrane region" description="Helical" evidence="1">
    <location>
        <begin position="12"/>
        <end position="38"/>
    </location>
</feature>
<reference evidence="2 4" key="1">
    <citation type="journal article" date="2020" name="ISME J.">
        <title>Uncovering the hidden diversity of litter-decomposition mechanisms in mushroom-forming fungi.</title>
        <authorList>
            <person name="Floudas D."/>
            <person name="Bentzer J."/>
            <person name="Ahren D."/>
            <person name="Johansson T."/>
            <person name="Persson P."/>
            <person name="Tunlid A."/>
        </authorList>
    </citation>
    <scope>NUCLEOTIDE SEQUENCE [LARGE SCALE GENOMIC DNA]</scope>
    <source>
        <strain evidence="2 4">CBS 406.79</strain>
    </source>
</reference>
<sequence>MSLTMLNLDDTLGAAFIGYTVSCIIFGVFTMQSISYFVNYRADSWSLKMLVGFTWCAKILSTTSKKHTYLTTTGSYPMHYTTTASRSRDRGADRFKVKNILDLAKIKASAYDARPSTFQYMAVYFVLAKSNPLPENL</sequence>
<keyword evidence="1" id="KW-0812">Transmembrane</keyword>
<evidence type="ECO:0000256" key="1">
    <source>
        <dbReference type="SAM" id="Phobius"/>
    </source>
</evidence>
<name>A0A8H5G3F9_9AGAR</name>
<keyword evidence="4" id="KW-1185">Reference proteome</keyword>
<evidence type="ECO:0000313" key="2">
    <source>
        <dbReference type="EMBL" id="KAF5357568.1"/>
    </source>
</evidence>
<evidence type="ECO:0000313" key="4">
    <source>
        <dbReference type="Proteomes" id="UP000518752"/>
    </source>
</evidence>
<dbReference type="EMBL" id="JAACJN010000184">
    <property type="protein sequence ID" value="KAF5364555.1"/>
    <property type="molecule type" value="Genomic_DNA"/>
</dbReference>
<gene>
    <name evidence="3" type="ORF">D9757_011802</name>
    <name evidence="2" type="ORF">D9757_013016</name>
</gene>
<dbReference type="OrthoDB" id="2535105at2759"/>
<dbReference type="Proteomes" id="UP000518752">
    <property type="component" value="Unassembled WGS sequence"/>
</dbReference>
<keyword evidence="1" id="KW-1133">Transmembrane helix</keyword>
<comment type="caution">
    <text evidence="2">The sequence shown here is derived from an EMBL/GenBank/DDBJ whole genome shotgun (WGS) entry which is preliminary data.</text>
</comment>
<keyword evidence="1" id="KW-0472">Membrane</keyword>
<dbReference type="AlphaFoldDB" id="A0A8H5G3F9"/>
<dbReference type="EMBL" id="JAACJN010000235">
    <property type="protein sequence ID" value="KAF5357568.1"/>
    <property type="molecule type" value="Genomic_DNA"/>
</dbReference>
<proteinExistence type="predicted"/>